<evidence type="ECO:0000313" key="1">
    <source>
        <dbReference type="EMBL" id="TYO99896.1"/>
    </source>
</evidence>
<dbReference type="AlphaFoldDB" id="A0A5D3WNX3"/>
<evidence type="ECO:0008006" key="3">
    <source>
        <dbReference type="Google" id="ProtNLM"/>
    </source>
</evidence>
<dbReference type="Pfam" id="PF21448">
    <property type="entry name" value="DNMK"/>
    <property type="match status" value="1"/>
</dbReference>
<dbReference type="InterPro" id="IPR027417">
    <property type="entry name" value="P-loop_NTPase"/>
</dbReference>
<protein>
    <recommendedName>
        <fullName evidence="3">Deoxynucleotide monophosphate kinase</fullName>
    </recommendedName>
</protein>
<name>A0A5D3WNX3_9BACT</name>
<sequence length="225" mass="25562">MPILCFCKGYLMIIGFAGKAASGKTTAARHLASLARGETRIIPMAQALRDEVESFLRRAGASEHVPLVYGDQDDKVRVFYIDTVRAGAACDRWPHFVQTHGDIQDRTGMTAVTVRRLLQWWGTEYRRAQDPDYWTKAWERQLAGYDLDRVHVLVDDVRFMNEIEVIGRHGGRFVRIIRPGVAAAGNHASEISLDGFADWDEEILNDGTLDDFLVQVARLQQRYRL</sequence>
<dbReference type="Proteomes" id="UP000324159">
    <property type="component" value="Unassembled WGS sequence"/>
</dbReference>
<dbReference type="Gene3D" id="3.40.50.300">
    <property type="entry name" value="P-loop containing nucleotide triphosphate hydrolases"/>
    <property type="match status" value="1"/>
</dbReference>
<accession>A0A5D3WNX3</accession>
<gene>
    <name evidence="1" type="ORF">EDC39_10156</name>
</gene>
<reference evidence="1 2" key="1">
    <citation type="submission" date="2019-07" db="EMBL/GenBank/DDBJ databases">
        <title>Genomic Encyclopedia of Type Strains, Phase IV (KMG-IV): sequencing the most valuable type-strain genomes for metagenomic binning, comparative biology and taxonomic classification.</title>
        <authorList>
            <person name="Goeker M."/>
        </authorList>
    </citation>
    <scope>NUCLEOTIDE SEQUENCE [LARGE SCALE GENOMIC DNA]</scope>
    <source>
        <strain evidence="1 2">SS015</strain>
    </source>
</reference>
<evidence type="ECO:0000313" key="2">
    <source>
        <dbReference type="Proteomes" id="UP000324159"/>
    </source>
</evidence>
<dbReference type="InterPro" id="IPR048444">
    <property type="entry name" value="DNMK"/>
</dbReference>
<keyword evidence="2" id="KW-1185">Reference proteome</keyword>
<comment type="caution">
    <text evidence="1">The sequence shown here is derived from an EMBL/GenBank/DDBJ whole genome shotgun (WGS) entry which is preliminary data.</text>
</comment>
<dbReference type="EMBL" id="VNIB01000001">
    <property type="protein sequence ID" value="TYO99896.1"/>
    <property type="molecule type" value="Genomic_DNA"/>
</dbReference>
<dbReference type="SUPFAM" id="SSF52540">
    <property type="entry name" value="P-loop containing nucleoside triphosphate hydrolases"/>
    <property type="match status" value="1"/>
</dbReference>
<proteinExistence type="predicted"/>
<organism evidence="1 2">
    <name type="scientific">Geothermobacter ehrlichii</name>
    <dbReference type="NCBI Taxonomy" id="213224"/>
    <lineage>
        <taxon>Bacteria</taxon>
        <taxon>Pseudomonadati</taxon>
        <taxon>Thermodesulfobacteriota</taxon>
        <taxon>Desulfuromonadia</taxon>
        <taxon>Desulfuromonadales</taxon>
        <taxon>Geothermobacteraceae</taxon>
        <taxon>Geothermobacter</taxon>
    </lineage>
</organism>